<evidence type="ECO:0000313" key="1">
    <source>
        <dbReference type="EMBL" id="JAE03807.1"/>
    </source>
</evidence>
<dbReference type="EMBL" id="GBRH01194089">
    <property type="protein sequence ID" value="JAE03807.1"/>
    <property type="molecule type" value="Transcribed_RNA"/>
</dbReference>
<reference evidence="1" key="2">
    <citation type="journal article" date="2015" name="Data Brief">
        <title>Shoot transcriptome of the giant reed, Arundo donax.</title>
        <authorList>
            <person name="Barrero R.A."/>
            <person name="Guerrero F.D."/>
            <person name="Moolhuijzen P."/>
            <person name="Goolsby J.A."/>
            <person name="Tidwell J."/>
            <person name="Bellgard S.E."/>
            <person name="Bellgard M.I."/>
        </authorList>
    </citation>
    <scope>NUCLEOTIDE SEQUENCE</scope>
    <source>
        <tissue evidence="1">Shoot tissue taken approximately 20 cm above the soil surface</tissue>
    </source>
</reference>
<proteinExistence type="predicted"/>
<accession>A0A0A9EUN4</accession>
<dbReference type="AlphaFoldDB" id="A0A0A9EUN4"/>
<name>A0A0A9EUN4_ARUDO</name>
<sequence length="23" mass="2477">MLLYDSGRKLASCGRPANHSSGR</sequence>
<protein>
    <submittedName>
        <fullName evidence="1">Uncharacterized protein</fullName>
    </submittedName>
</protein>
<reference evidence="1" key="1">
    <citation type="submission" date="2014-09" db="EMBL/GenBank/DDBJ databases">
        <authorList>
            <person name="Magalhaes I.L.F."/>
            <person name="Oliveira U."/>
            <person name="Santos F.R."/>
            <person name="Vidigal T.H.D.A."/>
            <person name="Brescovit A.D."/>
            <person name="Santos A.J."/>
        </authorList>
    </citation>
    <scope>NUCLEOTIDE SEQUENCE</scope>
    <source>
        <tissue evidence="1">Shoot tissue taken approximately 20 cm above the soil surface</tissue>
    </source>
</reference>
<organism evidence="1">
    <name type="scientific">Arundo donax</name>
    <name type="common">Giant reed</name>
    <name type="synonym">Donax arundinaceus</name>
    <dbReference type="NCBI Taxonomy" id="35708"/>
    <lineage>
        <taxon>Eukaryota</taxon>
        <taxon>Viridiplantae</taxon>
        <taxon>Streptophyta</taxon>
        <taxon>Embryophyta</taxon>
        <taxon>Tracheophyta</taxon>
        <taxon>Spermatophyta</taxon>
        <taxon>Magnoliopsida</taxon>
        <taxon>Liliopsida</taxon>
        <taxon>Poales</taxon>
        <taxon>Poaceae</taxon>
        <taxon>PACMAD clade</taxon>
        <taxon>Arundinoideae</taxon>
        <taxon>Arundineae</taxon>
        <taxon>Arundo</taxon>
    </lineage>
</organism>